<sequence>MLEQLGIKLIRVDLPFRLNHVNCFLAEGEHGWTIIDTGLNNESTRGVWNEYIEDKEITDLLVTHYHPDHFGYAGGLQKLTGARVSMSRIDAEAGMKAWTNKFIEHIRSHYETAGIPAEIADQMTRNTAEFKPLVTPSPEIDHYFGEGEKISIGRYEYEVIFTPGHSDGMVCFYNEEKSVLFSADHILPKITPNISYWFHGNENPLKSYLFSLKNMKRLDADLVIPSHGKPFHGANKRIDELLQHHEDRLTETIEAIKEGSTVYEVCGRLFRPGLTVHELRFAVGETLAHLEYLRYAGECRRETRNGQWFYIK</sequence>
<dbReference type="SUPFAM" id="SSF56281">
    <property type="entry name" value="Metallo-hydrolase/oxidoreductase"/>
    <property type="match status" value="1"/>
</dbReference>
<dbReference type="Gene3D" id="1.10.10.10">
    <property type="entry name" value="Winged helix-like DNA-binding domain superfamily/Winged helix DNA-binding domain"/>
    <property type="match status" value="1"/>
</dbReference>
<dbReference type="InterPro" id="IPR050662">
    <property type="entry name" value="Sec-metab_biosynth-thioest"/>
</dbReference>
<feature type="domain" description="Metallo-beta-lactamase" evidence="1">
    <location>
        <begin position="20"/>
        <end position="227"/>
    </location>
</feature>
<proteinExistence type="predicted"/>
<dbReference type="InterPro" id="IPR001279">
    <property type="entry name" value="Metallo-B-lactamas"/>
</dbReference>
<dbReference type="RefSeq" id="WP_152149692.1">
    <property type="nucleotide sequence ID" value="NZ_WEIO01000001.1"/>
</dbReference>
<protein>
    <submittedName>
        <fullName evidence="2">MBL fold metallo-hydrolase</fullName>
    </submittedName>
</protein>
<dbReference type="Gene3D" id="3.60.15.10">
    <property type="entry name" value="Ribonuclease Z/Hydroxyacylglutathione hydrolase-like"/>
    <property type="match status" value="1"/>
</dbReference>
<dbReference type="GO" id="GO:0016787">
    <property type="term" value="F:hydrolase activity"/>
    <property type="evidence" value="ECO:0007669"/>
    <property type="project" value="UniProtKB-KW"/>
</dbReference>
<keyword evidence="3" id="KW-1185">Reference proteome</keyword>
<dbReference type="Pfam" id="PF00753">
    <property type="entry name" value="Lactamase_B"/>
    <property type="match status" value="1"/>
</dbReference>
<evidence type="ECO:0000313" key="2">
    <source>
        <dbReference type="EMBL" id="KAB7709165.1"/>
    </source>
</evidence>
<dbReference type="SMART" id="SM00849">
    <property type="entry name" value="Lactamase_B"/>
    <property type="match status" value="1"/>
</dbReference>
<accession>A0A6I1FKF7</accession>
<dbReference type="AlphaFoldDB" id="A0A6I1FKF7"/>
<dbReference type="CDD" id="cd07725">
    <property type="entry name" value="TTHA1429-like_MBL-fold"/>
    <property type="match status" value="1"/>
</dbReference>
<dbReference type="EMBL" id="WEIO01000001">
    <property type="protein sequence ID" value="KAB7709165.1"/>
    <property type="molecule type" value="Genomic_DNA"/>
</dbReference>
<dbReference type="PANTHER" id="PTHR23131:SF4">
    <property type="entry name" value="METALLO-BETA-LACTAMASE SUPERFAMILY POTEIN"/>
    <property type="match status" value="1"/>
</dbReference>
<dbReference type="InterPro" id="IPR036388">
    <property type="entry name" value="WH-like_DNA-bd_sf"/>
</dbReference>
<organism evidence="2 3">
    <name type="scientific">Bacillus aerolatus</name>
    <dbReference type="NCBI Taxonomy" id="2653354"/>
    <lineage>
        <taxon>Bacteria</taxon>
        <taxon>Bacillati</taxon>
        <taxon>Bacillota</taxon>
        <taxon>Bacilli</taxon>
        <taxon>Bacillales</taxon>
        <taxon>Bacillaceae</taxon>
        <taxon>Bacillus</taxon>
    </lineage>
</organism>
<dbReference type="Proteomes" id="UP000429595">
    <property type="component" value="Unassembled WGS sequence"/>
</dbReference>
<dbReference type="PANTHER" id="PTHR23131">
    <property type="entry name" value="ENDORIBONUCLEASE LACTB2"/>
    <property type="match status" value="1"/>
</dbReference>
<keyword evidence="2" id="KW-0378">Hydrolase</keyword>
<dbReference type="Pfam" id="PF21221">
    <property type="entry name" value="B_lactamase-like_C"/>
    <property type="match status" value="1"/>
</dbReference>
<evidence type="ECO:0000259" key="1">
    <source>
        <dbReference type="SMART" id="SM00849"/>
    </source>
</evidence>
<evidence type="ECO:0000313" key="3">
    <source>
        <dbReference type="Proteomes" id="UP000429595"/>
    </source>
</evidence>
<dbReference type="InterPro" id="IPR036866">
    <property type="entry name" value="RibonucZ/Hydroxyglut_hydro"/>
</dbReference>
<dbReference type="InterPro" id="IPR048933">
    <property type="entry name" value="B_lactamase-like_C"/>
</dbReference>
<reference evidence="2 3" key="1">
    <citation type="submission" date="2019-10" db="EMBL/GenBank/DDBJ databases">
        <title>Bacillus aerolatum sp. nov., isolated from bioaerosol of sport playgrounds.</title>
        <authorList>
            <person name="Chen P."/>
            <person name="Zhang G."/>
        </authorList>
    </citation>
    <scope>NUCLEOTIDE SEQUENCE [LARGE SCALE GENOMIC DNA]</scope>
    <source>
        <strain evidence="2 3">CX253</strain>
    </source>
</reference>
<comment type="caution">
    <text evidence="2">The sequence shown here is derived from an EMBL/GenBank/DDBJ whole genome shotgun (WGS) entry which is preliminary data.</text>
</comment>
<gene>
    <name evidence="2" type="ORF">F9802_03400</name>
</gene>
<name>A0A6I1FKF7_9BACI</name>